<evidence type="ECO:0000313" key="4">
    <source>
        <dbReference type="Proteomes" id="UP000554482"/>
    </source>
</evidence>
<dbReference type="OrthoDB" id="205623at2759"/>
<dbReference type="Gene3D" id="3.40.50.300">
    <property type="entry name" value="P-loop containing nucleotide triphosphate hydrolases"/>
    <property type="match status" value="1"/>
</dbReference>
<evidence type="ECO:0000313" key="3">
    <source>
        <dbReference type="EMBL" id="KAF5201540.1"/>
    </source>
</evidence>
<keyword evidence="4" id="KW-1185">Reference proteome</keyword>
<reference evidence="3 4" key="1">
    <citation type="submission" date="2020-06" db="EMBL/GenBank/DDBJ databases">
        <title>Transcriptomic and genomic resources for Thalictrum thalictroides and T. hernandezii: Facilitating candidate gene discovery in an emerging model plant lineage.</title>
        <authorList>
            <person name="Arias T."/>
            <person name="Riano-Pachon D.M."/>
            <person name="Di Stilio V.S."/>
        </authorList>
    </citation>
    <scope>NUCLEOTIDE SEQUENCE [LARGE SCALE GENOMIC DNA]</scope>
    <source>
        <strain evidence="4">cv. WT478/WT964</strain>
        <tissue evidence="3">Leaves</tissue>
    </source>
</reference>
<name>A0A7J6WYI9_THATH</name>
<dbReference type="InterPro" id="IPR000863">
    <property type="entry name" value="Sulfotransferase_dom"/>
</dbReference>
<accession>A0A7J6WYI9</accession>
<comment type="caution">
    <text evidence="3">The sequence shown here is derived from an EMBL/GenBank/DDBJ whole genome shotgun (WGS) entry which is preliminary data.</text>
</comment>
<sequence length="116" mass="13176">MANLCTLLNGTSQSQTITSLLAELPKEVWLDDYDLYKWEGSWYFPAHIDSTLAFQSHFKPLDDDVIIASPPKAGTTWLKALLNIKPMKNGCLRLYYMNAGFLKTAFDIWNANNEIS</sequence>
<proteinExistence type="inferred from homology"/>
<evidence type="ECO:0000256" key="1">
    <source>
        <dbReference type="RuleBase" id="RU361155"/>
    </source>
</evidence>
<feature type="non-terminal residue" evidence="3">
    <location>
        <position position="116"/>
    </location>
</feature>
<dbReference type="SUPFAM" id="SSF52540">
    <property type="entry name" value="P-loop containing nucleoside triphosphate hydrolases"/>
    <property type="match status" value="1"/>
</dbReference>
<gene>
    <name evidence="3" type="ORF">FRX31_008873</name>
</gene>
<dbReference type="Pfam" id="PF00685">
    <property type="entry name" value="Sulfotransfer_1"/>
    <property type="match status" value="1"/>
</dbReference>
<dbReference type="EC" id="2.8.2.-" evidence="1"/>
<keyword evidence="1 3" id="KW-0808">Transferase</keyword>
<evidence type="ECO:0000259" key="2">
    <source>
        <dbReference type="Pfam" id="PF00685"/>
    </source>
</evidence>
<feature type="domain" description="Sulfotransferase" evidence="2">
    <location>
        <begin position="62"/>
        <end position="85"/>
    </location>
</feature>
<dbReference type="AlphaFoldDB" id="A0A7J6WYI9"/>
<dbReference type="EMBL" id="JABWDY010009280">
    <property type="protein sequence ID" value="KAF5201540.1"/>
    <property type="molecule type" value="Genomic_DNA"/>
</dbReference>
<protein>
    <recommendedName>
        <fullName evidence="1">Sulfotransferase</fullName>
        <ecNumber evidence="1">2.8.2.-</ecNumber>
    </recommendedName>
</protein>
<comment type="similarity">
    <text evidence="1">Belongs to the sulfotransferase 1 family.</text>
</comment>
<dbReference type="InterPro" id="IPR027417">
    <property type="entry name" value="P-loop_NTPase"/>
</dbReference>
<dbReference type="GO" id="GO:0008146">
    <property type="term" value="F:sulfotransferase activity"/>
    <property type="evidence" value="ECO:0007669"/>
    <property type="project" value="InterPro"/>
</dbReference>
<organism evidence="3 4">
    <name type="scientific">Thalictrum thalictroides</name>
    <name type="common">Rue-anemone</name>
    <name type="synonym">Anemone thalictroides</name>
    <dbReference type="NCBI Taxonomy" id="46969"/>
    <lineage>
        <taxon>Eukaryota</taxon>
        <taxon>Viridiplantae</taxon>
        <taxon>Streptophyta</taxon>
        <taxon>Embryophyta</taxon>
        <taxon>Tracheophyta</taxon>
        <taxon>Spermatophyta</taxon>
        <taxon>Magnoliopsida</taxon>
        <taxon>Ranunculales</taxon>
        <taxon>Ranunculaceae</taxon>
        <taxon>Thalictroideae</taxon>
        <taxon>Thalictrum</taxon>
    </lineage>
</organism>
<dbReference type="Proteomes" id="UP000554482">
    <property type="component" value="Unassembled WGS sequence"/>
</dbReference>